<dbReference type="RefSeq" id="WP_138687658.1">
    <property type="nucleotide sequence ID" value="NZ_JBHSAZ010000112.1"/>
</dbReference>
<dbReference type="OrthoDB" id="3789542at2"/>
<evidence type="ECO:0000313" key="3">
    <source>
        <dbReference type="Proteomes" id="UP000306628"/>
    </source>
</evidence>
<dbReference type="Pfam" id="PF12728">
    <property type="entry name" value="HTH_17"/>
    <property type="match status" value="1"/>
</dbReference>
<organism evidence="2 3">
    <name type="scientific">Nonomuraea zeae</name>
    <dbReference type="NCBI Taxonomy" id="1642303"/>
    <lineage>
        <taxon>Bacteria</taxon>
        <taxon>Bacillati</taxon>
        <taxon>Actinomycetota</taxon>
        <taxon>Actinomycetes</taxon>
        <taxon>Streptosporangiales</taxon>
        <taxon>Streptosporangiaceae</taxon>
        <taxon>Nonomuraea</taxon>
    </lineage>
</organism>
<sequence>MKRAGKATATKQQPDSQMPLLLTIPETCRLLGLKSRDAVYSRIRSGRLRAVDMAEEGSTKTLLRVPLDAVHDYIRSLPPVHNP</sequence>
<dbReference type="AlphaFoldDB" id="A0A5S4H3X1"/>
<proteinExistence type="predicted"/>
<gene>
    <name evidence="2" type="ORF">ETD85_01060</name>
</gene>
<accession>A0A5S4H3X1</accession>
<keyword evidence="3" id="KW-1185">Reference proteome</keyword>
<dbReference type="EMBL" id="VCKX01000002">
    <property type="protein sequence ID" value="TMR39632.1"/>
    <property type="molecule type" value="Genomic_DNA"/>
</dbReference>
<name>A0A5S4H3X1_9ACTN</name>
<evidence type="ECO:0000259" key="1">
    <source>
        <dbReference type="Pfam" id="PF12728"/>
    </source>
</evidence>
<dbReference type="Proteomes" id="UP000306628">
    <property type="component" value="Unassembled WGS sequence"/>
</dbReference>
<comment type="caution">
    <text evidence="2">The sequence shown here is derived from an EMBL/GenBank/DDBJ whole genome shotgun (WGS) entry which is preliminary data.</text>
</comment>
<feature type="domain" description="Helix-turn-helix" evidence="1">
    <location>
        <begin position="21"/>
        <end position="76"/>
    </location>
</feature>
<dbReference type="InterPro" id="IPR041657">
    <property type="entry name" value="HTH_17"/>
</dbReference>
<evidence type="ECO:0000313" key="2">
    <source>
        <dbReference type="EMBL" id="TMR39632.1"/>
    </source>
</evidence>
<protein>
    <submittedName>
        <fullName evidence="2">Helix-turn-helix domain-containing protein</fullName>
    </submittedName>
</protein>
<reference evidence="2 3" key="1">
    <citation type="submission" date="2019-05" db="EMBL/GenBank/DDBJ databases">
        <title>Draft genome sequence of Nonomuraea zeae DSM 100528.</title>
        <authorList>
            <person name="Saricaoglu S."/>
            <person name="Isik K."/>
        </authorList>
    </citation>
    <scope>NUCLEOTIDE SEQUENCE [LARGE SCALE GENOMIC DNA]</scope>
    <source>
        <strain evidence="2 3">DSM 100528</strain>
    </source>
</reference>